<sequence length="286" mass="29969">MLTIADPPPGMLDPITVATNKGGVQVLMWEPLQREELRNPGWRSGRSDDALRIALNEASGRGEMDADAVYIEGGYVYGDSKDRAVLQATLMRLERQGRTGGARYIGIGTVQKTMTSHVNPFKGTGPQAFMTGAAPQFGVARPAPSPKKRPAGPTTALGRELTMVPRVDLVTPRREAGETQRLPASPRRPSKATPNRTSGKADVDTLLRQMEAGQPATVPVIQAAAPAPSPPADSGKQETTTAGASAAGAMPVATPPPVDAGQAQPSEEVPQSQAPETQPGDSSHAF</sequence>
<organism evidence="2 3">
    <name type="scientific">Paratrimastix pyriformis</name>
    <dbReference type="NCBI Taxonomy" id="342808"/>
    <lineage>
        <taxon>Eukaryota</taxon>
        <taxon>Metamonada</taxon>
        <taxon>Preaxostyla</taxon>
        <taxon>Paratrimastigidae</taxon>
        <taxon>Paratrimastix</taxon>
    </lineage>
</organism>
<dbReference type="Proteomes" id="UP001141327">
    <property type="component" value="Unassembled WGS sequence"/>
</dbReference>
<evidence type="ECO:0000313" key="2">
    <source>
        <dbReference type="EMBL" id="KAJ4458681.1"/>
    </source>
</evidence>
<name>A0ABQ8UHH7_9EUKA</name>
<evidence type="ECO:0000256" key="1">
    <source>
        <dbReference type="SAM" id="MobiDB-lite"/>
    </source>
</evidence>
<reference evidence="2" key="1">
    <citation type="journal article" date="2022" name="bioRxiv">
        <title>Genomics of Preaxostyla Flagellates Illuminates Evolutionary Transitions and the Path Towards Mitochondrial Loss.</title>
        <authorList>
            <person name="Novak L.V.F."/>
            <person name="Treitli S.C."/>
            <person name="Pyrih J."/>
            <person name="Halakuc P."/>
            <person name="Pipaliya S.V."/>
            <person name="Vacek V."/>
            <person name="Brzon O."/>
            <person name="Soukal P."/>
            <person name="Eme L."/>
            <person name="Dacks J.B."/>
            <person name="Karnkowska A."/>
            <person name="Elias M."/>
            <person name="Hampl V."/>
        </authorList>
    </citation>
    <scope>NUCLEOTIDE SEQUENCE</scope>
    <source>
        <strain evidence="2">RCP-MX</strain>
    </source>
</reference>
<feature type="compositionally biased region" description="Low complexity" evidence="1">
    <location>
        <begin position="239"/>
        <end position="252"/>
    </location>
</feature>
<accession>A0ABQ8UHH7</accession>
<comment type="caution">
    <text evidence="2">The sequence shown here is derived from an EMBL/GenBank/DDBJ whole genome shotgun (WGS) entry which is preliminary data.</text>
</comment>
<keyword evidence="3" id="KW-1185">Reference proteome</keyword>
<evidence type="ECO:0000313" key="3">
    <source>
        <dbReference type="Proteomes" id="UP001141327"/>
    </source>
</evidence>
<proteinExistence type="predicted"/>
<feature type="region of interest" description="Disordered" evidence="1">
    <location>
        <begin position="137"/>
        <end position="286"/>
    </location>
</feature>
<protein>
    <submittedName>
        <fullName evidence="2">Uncharacterized protein</fullName>
    </submittedName>
</protein>
<feature type="compositionally biased region" description="Low complexity" evidence="1">
    <location>
        <begin position="214"/>
        <end position="226"/>
    </location>
</feature>
<gene>
    <name evidence="2" type="ORF">PAPYR_5440</name>
</gene>
<dbReference type="EMBL" id="JAPMOS010000026">
    <property type="protein sequence ID" value="KAJ4458681.1"/>
    <property type="molecule type" value="Genomic_DNA"/>
</dbReference>
<feature type="compositionally biased region" description="Polar residues" evidence="1">
    <location>
        <begin position="263"/>
        <end position="286"/>
    </location>
</feature>